<name>A0ABY0EEV2_9BRAD</name>
<protein>
    <submittedName>
        <fullName evidence="2">Uncharacterized protein</fullName>
    </submittedName>
</protein>
<evidence type="ECO:0000313" key="3">
    <source>
        <dbReference type="Proteomes" id="UP000290401"/>
    </source>
</evidence>
<reference evidence="2 3" key="1">
    <citation type="submission" date="2018-10" db="EMBL/GenBank/DDBJ databases">
        <title>Bradyrhizobium sp. nov., effective nodules isolated from peanut in China.</title>
        <authorList>
            <person name="Li Y."/>
        </authorList>
    </citation>
    <scope>NUCLEOTIDE SEQUENCE [LARGE SCALE GENOMIC DNA]</scope>
    <source>
        <strain evidence="2 3">CCBAU 53426</strain>
    </source>
</reference>
<accession>A0ABY0EEV2</accession>
<evidence type="ECO:0000256" key="1">
    <source>
        <dbReference type="SAM" id="MobiDB-lite"/>
    </source>
</evidence>
<organism evidence="2 3">
    <name type="scientific">Bradyrhizobium guangzhouense</name>
    <dbReference type="NCBI Taxonomy" id="1325095"/>
    <lineage>
        <taxon>Bacteria</taxon>
        <taxon>Pseudomonadati</taxon>
        <taxon>Pseudomonadota</taxon>
        <taxon>Alphaproteobacteria</taxon>
        <taxon>Hyphomicrobiales</taxon>
        <taxon>Nitrobacteraceae</taxon>
        <taxon>Bradyrhizobium</taxon>
    </lineage>
</organism>
<gene>
    <name evidence="2" type="ORF">EAS56_03045</name>
</gene>
<proteinExistence type="predicted"/>
<dbReference type="EMBL" id="RDQZ01000001">
    <property type="protein sequence ID" value="RXH18053.1"/>
    <property type="molecule type" value="Genomic_DNA"/>
</dbReference>
<evidence type="ECO:0000313" key="2">
    <source>
        <dbReference type="EMBL" id="RXH18053.1"/>
    </source>
</evidence>
<comment type="caution">
    <text evidence="2">The sequence shown here is derived from an EMBL/GenBank/DDBJ whole genome shotgun (WGS) entry which is preliminary data.</text>
</comment>
<sequence length="101" mass="10709">MVSPLPLAGEVAPKARVRVLSSGGVSRCGESPLPNPPPQAGEGAHLASRKQSHQPLTPSTTNQITAELREAGTPRRAFFWGRVCVHGLDSYRWSRGGGIVV</sequence>
<feature type="compositionally biased region" description="Polar residues" evidence="1">
    <location>
        <begin position="53"/>
        <end position="63"/>
    </location>
</feature>
<dbReference type="Proteomes" id="UP000290401">
    <property type="component" value="Unassembled WGS sequence"/>
</dbReference>
<keyword evidence="3" id="KW-1185">Reference proteome</keyword>
<feature type="region of interest" description="Disordered" evidence="1">
    <location>
        <begin position="23"/>
        <end position="63"/>
    </location>
</feature>